<feature type="compositionally biased region" description="Pro residues" evidence="1">
    <location>
        <begin position="217"/>
        <end position="229"/>
    </location>
</feature>
<keyword evidence="2" id="KW-1185">Reference proteome</keyword>
<dbReference type="RefSeq" id="XP_021100031.1">
    <property type="nucleotide sequence ID" value="XM_021244372.1"/>
</dbReference>
<dbReference type="AlphaFoldDB" id="A0AAX6RRX9"/>
<dbReference type="GeneID" id="110345749"/>
<feature type="compositionally biased region" description="Low complexity" evidence="1">
    <location>
        <begin position="230"/>
        <end position="239"/>
    </location>
</feature>
<accession>A0AAX6RRX9</accession>
<reference evidence="3" key="1">
    <citation type="submission" date="2025-08" db="UniProtKB">
        <authorList>
            <consortium name="RefSeq"/>
        </authorList>
    </citation>
    <scope>IDENTIFICATION</scope>
</reference>
<feature type="compositionally biased region" description="Pro residues" evidence="1">
    <location>
        <begin position="113"/>
        <end position="123"/>
    </location>
</feature>
<evidence type="ECO:0000313" key="2">
    <source>
        <dbReference type="Proteomes" id="UP000694906"/>
    </source>
</evidence>
<sequence length="252" mass="26189">MVPPLVSILPGFPAPSSHLFQDPGIPDLSHQDSELSPEDPHFPGPGSRPRQGEVTGCAGRPNNAAAAAAASFCLLPGPPLGREPWVPRAAQDQGCWGPRAGEEGPTAPRHNDPAPPREVPAPAPGTRERAHLSCPTHPPASCRSGASAQSQVCHGGPRAAAPKPHPGVFPKPDGRSPATTFLPVHVPAAPRCQASGPVWLTLILPADSPARTRRAPPLAPPGSHPPPPAASEVPAVPSPLFRRRRQVFGPHR</sequence>
<evidence type="ECO:0000313" key="3">
    <source>
        <dbReference type="RefSeq" id="XP_021100031.1"/>
    </source>
</evidence>
<name>A0AAX6RRX9_HETGA</name>
<proteinExistence type="predicted"/>
<feature type="compositionally biased region" description="Basic and acidic residues" evidence="1">
    <location>
        <begin position="29"/>
        <end position="41"/>
    </location>
</feature>
<organism evidence="2 3">
    <name type="scientific">Heterocephalus glaber</name>
    <name type="common">Naked mole rat</name>
    <dbReference type="NCBI Taxonomy" id="10181"/>
    <lineage>
        <taxon>Eukaryota</taxon>
        <taxon>Metazoa</taxon>
        <taxon>Chordata</taxon>
        <taxon>Craniata</taxon>
        <taxon>Vertebrata</taxon>
        <taxon>Euteleostomi</taxon>
        <taxon>Mammalia</taxon>
        <taxon>Eutheria</taxon>
        <taxon>Euarchontoglires</taxon>
        <taxon>Glires</taxon>
        <taxon>Rodentia</taxon>
        <taxon>Hystricomorpha</taxon>
        <taxon>Bathyergidae</taxon>
        <taxon>Heterocephalus</taxon>
    </lineage>
</organism>
<feature type="region of interest" description="Disordered" evidence="1">
    <location>
        <begin position="77"/>
        <end position="176"/>
    </location>
</feature>
<evidence type="ECO:0000256" key="1">
    <source>
        <dbReference type="SAM" id="MobiDB-lite"/>
    </source>
</evidence>
<protein>
    <submittedName>
        <fullName evidence="3">Uncharacterized protein</fullName>
    </submittedName>
</protein>
<feature type="region of interest" description="Disordered" evidence="1">
    <location>
        <begin position="210"/>
        <end position="252"/>
    </location>
</feature>
<feature type="compositionally biased region" description="Basic residues" evidence="1">
    <location>
        <begin position="241"/>
        <end position="252"/>
    </location>
</feature>
<feature type="region of interest" description="Disordered" evidence="1">
    <location>
        <begin position="14"/>
        <end position="60"/>
    </location>
</feature>
<gene>
    <name evidence="3" type="primary">LOC110345749</name>
</gene>
<dbReference type="Proteomes" id="UP000694906">
    <property type="component" value="Unplaced"/>
</dbReference>